<dbReference type="GO" id="GO:0008374">
    <property type="term" value="F:O-acyltransferase activity"/>
    <property type="evidence" value="ECO:0007669"/>
    <property type="project" value="InterPro"/>
</dbReference>
<dbReference type="KEGG" id="amr:AM1_3856"/>
<evidence type="ECO:0000256" key="2">
    <source>
        <dbReference type="ARBA" id="ARBA00023315"/>
    </source>
</evidence>
<keyword evidence="4" id="KW-1185">Reference proteome</keyword>
<dbReference type="CDD" id="cd07987">
    <property type="entry name" value="LPLAT_MGAT-like"/>
    <property type="match status" value="1"/>
</dbReference>
<dbReference type="InterPro" id="IPR016676">
    <property type="entry name" value="P_lipid/glycerol_AcTrfase_prd"/>
</dbReference>
<dbReference type="PANTHER" id="PTHR22753">
    <property type="entry name" value="TRANSMEMBRANE PROTEIN 68"/>
    <property type="match status" value="1"/>
</dbReference>
<dbReference type="HOGENOM" id="CLU_015395_1_0_3"/>
<dbReference type="EMBL" id="CP000828">
    <property type="protein sequence ID" value="ABW28841.1"/>
    <property type="molecule type" value="Genomic_DNA"/>
</dbReference>
<organism evidence="3 4">
    <name type="scientific">Acaryochloris marina (strain MBIC 11017)</name>
    <dbReference type="NCBI Taxonomy" id="329726"/>
    <lineage>
        <taxon>Bacteria</taxon>
        <taxon>Bacillati</taxon>
        <taxon>Cyanobacteriota</taxon>
        <taxon>Cyanophyceae</taxon>
        <taxon>Acaryochloridales</taxon>
        <taxon>Acaryochloridaceae</taxon>
        <taxon>Acaryochloris</taxon>
    </lineage>
</organism>
<evidence type="ECO:0000313" key="3">
    <source>
        <dbReference type="EMBL" id="ABW28841.1"/>
    </source>
</evidence>
<keyword evidence="2 3" id="KW-0012">Acyltransferase</keyword>
<dbReference type="Proteomes" id="UP000000268">
    <property type="component" value="Chromosome"/>
</dbReference>
<dbReference type="InterPro" id="IPR007130">
    <property type="entry name" value="DAGAT"/>
</dbReference>
<dbReference type="eggNOG" id="COG0204">
    <property type="taxonomic scope" value="Bacteria"/>
</dbReference>
<protein>
    <submittedName>
        <fullName evidence="3">Acyltransferase, putative</fullName>
    </submittedName>
</protein>
<name>B0C702_ACAM1</name>
<dbReference type="SUPFAM" id="SSF69593">
    <property type="entry name" value="Glycerol-3-phosphate (1)-acyltransferase"/>
    <property type="match status" value="1"/>
</dbReference>
<dbReference type="PANTHER" id="PTHR22753:SF14">
    <property type="entry name" value="MONOACYLGLYCEROL_DIACYLGLYCEROL O-ACYLTRANSFERASE"/>
    <property type="match status" value="1"/>
</dbReference>
<evidence type="ECO:0000313" key="4">
    <source>
        <dbReference type="Proteomes" id="UP000000268"/>
    </source>
</evidence>
<dbReference type="Pfam" id="PF03982">
    <property type="entry name" value="DAGAT"/>
    <property type="match status" value="1"/>
</dbReference>
<dbReference type="STRING" id="329726.AM1_3856"/>
<dbReference type="AlphaFoldDB" id="B0C702"/>
<dbReference type="GO" id="GO:0016020">
    <property type="term" value="C:membrane"/>
    <property type="evidence" value="ECO:0007669"/>
    <property type="project" value="TreeGrafter"/>
</dbReference>
<keyword evidence="1 3" id="KW-0808">Transferase</keyword>
<reference evidence="3 4" key="1">
    <citation type="journal article" date="2008" name="Proc. Natl. Acad. Sci. U.S.A.">
        <title>Niche adaptation and genome expansion in the chlorophyll d-producing cyanobacterium Acaryochloris marina.</title>
        <authorList>
            <person name="Swingley W.D."/>
            <person name="Chen M."/>
            <person name="Cheung P.C."/>
            <person name="Conrad A.L."/>
            <person name="Dejesa L.C."/>
            <person name="Hao J."/>
            <person name="Honchak B.M."/>
            <person name="Karbach L.E."/>
            <person name="Kurdoglu A."/>
            <person name="Lahiri S."/>
            <person name="Mastrian S.D."/>
            <person name="Miyashita H."/>
            <person name="Page L."/>
            <person name="Ramakrishna P."/>
            <person name="Satoh S."/>
            <person name="Sattley W.M."/>
            <person name="Shimada Y."/>
            <person name="Taylor H.L."/>
            <person name="Tomo T."/>
            <person name="Tsuchiya T."/>
            <person name="Wang Z.T."/>
            <person name="Raymond J."/>
            <person name="Mimuro M."/>
            <person name="Blankenship R.E."/>
            <person name="Touchman J.W."/>
        </authorList>
    </citation>
    <scope>NUCLEOTIDE SEQUENCE [LARGE SCALE GENOMIC DNA]</scope>
    <source>
        <strain evidence="4">MBIC 11017</strain>
    </source>
</reference>
<evidence type="ECO:0000256" key="1">
    <source>
        <dbReference type="ARBA" id="ARBA00022679"/>
    </source>
</evidence>
<proteinExistence type="predicted"/>
<sequence length="284" mass="32316">MVKSTASSKPRQGWSLDDRDPAAIAALIPRWKWFYDCYFRVQTSGWQHVPTAKALFVGSHNGGLAAPDLHMLMYDWFCRFGAERPIYGLMHKGMWQVSPSVAEFATLGGAIRAYPTVARAAFQRGASVAVFPGGAQDVFRPHRLRDRIHFCDRKGFIKLALQEEVPIIPFISWGAHDTLWVLADCYEFIKQLHHLGMPWLLDTDPTIFPIYLGLPWGLSIGPLPNFPLPMQIHTQICPPIHFERYGRQAAKDKVYVHACYDRVVRNMQDALDQLILKASEAREQ</sequence>
<accession>B0C702</accession>
<gene>
    <name evidence="3" type="ordered locus">AM1_3856</name>
</gene>
<dbReference type="PIRSF" id="PIRSF016753">
    <property type="entry name" value="P_lipid/glycerol_ac_tran_prd"/>
    <property type="match status" value="1"/>
</dbReference>